<feature type="region of interest" description="Disordered" evidence="1">
    <location>
        <begin position="69"/>
        <end position="88"/>
    </location>
</feature>
<evidence type="ECO:0000313" key="3">
    <source>
        <dbReference type="Proteomes" id="UP001420932"/>
    </source>
</evidence>
<organism evidence="2 3">
    <name type="scientific">Stephania yunnanensis</name>
    <dbReference type="NCBI Taxonomy" id="152371"/>
    <lineage>
        <taxon>Eukaryota</taxon>
        <taxon>Viridiplantae</taxon>
        <taxon>Streptophyta</taxon>
        <taxon>Embryophyta</taxon>
        <taxon>Tracheophyta</taxon>
        <taxon>Spermatophyta</taxon>
        <taxon>Magnoliopsida</taxon>
        <taxon>Ranunculales</taxon>
        <taxon>Menispermaceae</taxon>
        <taxon>Menispermoideae</taxon>
        <taxon>Cissampelideae</taxon>
        <taxon>Stephania</taxon>
    </lineage>
</organism>
<feature type="compositionally biased region" description="Low complexity" evidence="1">
    <location>
        <begin position="119"/>
        <end position="131"/>
    </location>
</feature>
<sequence length="141" mass="15347">MPIQQASKYGFLKLTVEGMRKPIHTPNFALLNVEARDGGAMGVFGGKREKPLHGNIALDMEKCKIVEKPTSHPELKAKQGSTAMPNTTRAEFKKDIIGSIVEHGTPVTVIDPTIQSALPSQPTSSKPSKPVSRFKMQRAGR</sequence>
<accession>A0AAP0HRB4</accession>
<dbReference type="AlphaFoldDB" id="A0AAP0HRB4"/>
<evidence type="ECO:0000256" key="1">
    <source>
        <dbReference type="SAM" id="MobiDB-lite"/>
    </source>
</evidence>
<keyword evidence="3" id="KW-1185">Reference proteome</keyword>
<feature type="region of interest" description="Disordered" evidence="1">
    <location>
        <begin position="112"/>
        <end position="141"/>
    </location>
</feature>
<gene>
    <name evidence="2" type="ORF">Syun_027506</name>
</gene>
<name>A0AAP0HRB4_9MAGN</name>
<evidence type="ECO:0000313" key="2">
    <source>
        <dbReference type="EMBL" id="KAK9092595.1"/>
    </source>
</evidence>
<feature type="compositionally biased region" description="Polar residues" evidence="1">
    <location>
        <begin position="79"/>
        <end position="88"/>
    </location>
</feature>
<reference evidence="2 3" key="1">
    <citation type="submission" date="2024-01" db="EMBL/GenBank/DDBJ databases">
        <title>Genome assemblies of Stephania.</title>
        <authorList>
            <person name="Yang L."/>
        </authorList>
    </citation>
    <scope>NUCLEOTIDE SEQUENCE [LARGE SCALE GENOMIC DNA]</scope>
    <source>
        <strain evidence="2">YNDBR</strain>
        <tissue evidence="2">Leaf</tissue>
    </source>
</reference>
<comment type="caution">
    <text evidence="2">The sequence shown here is derived from an EMBL/GenBank/DDBJ whole genome shotgun (WGS) entry which is preliminary data.</text>
</comment>
<dbReference type="Proteomes" id="UP001420932">
    <property type="component" value="Unassembled WGS sequence"/>
</dbReference>
<dbReference type="EMBL" id="JBBNAF010000012">
    <property type="protein sequence ID" value="KAK9092595.1"/>
    <property type="molecule type" value="Genomic_DNA"/>
</dbReference>
<proteinExistence type="predicted"/>
<protein>
    <submittedName>
        <fullName evidence="2">Uncharacterized protein</fullName>
    </submittedName>
</protein>